<keyword evidence="2" id="KW-0812">Transmembrane</keyword>
<protein>
    <recommendedName>
        <fullName evidence="4">Transmembrane protein</fullName>
    </recommendedName>
</protein>
<sequence>MTCSRAPIHQTAKLPGPVFRQHFGCAMALFFSFLFVWRGCVLAAKRMEKMEQHREKKRVRRGAASRRRWRG</sequence>
<evidence type="ECO:0008006" key="4">
    <source>
        <dbReference type="Google" id="ProtNLM"/>
    </source>
</evidence>
<keyword evidence="2" id="KW-1133">Transmembrane helix</keyword>
<proteinExistence type="predicted"/>
<reference evidence="3" key="1">
    <citation type="submission" date="2012-08" db="EMBL/GenBank/DDBJ databases">
        <title>Comparative genomics of metastatic and non-metastatic Leishmania guyanensis provides insights into polygenic factors involved in Leishmania RNA virus infection.</title>
        <authorList>
            <person name="Smith D."/>
            <person name="Hertz-Fowler C."/>
            <person name="Martin R."/>
            <person name="Dickens N."/>
            <person name="Fasel N."/>
            <person name="Falquet L."/>
            <person name="Beverley S."/>
            <person name="Zangger H."/>
            <person name="Calderon-Copete S."/>
            <person name="Mottram J."/>
            <person name="Xenarios I."/>
        </authorList>
    </citation>
    <scope>NUCLEOTIDE SEQUENCE</scope>
    <source>
        <strain evidence="3">MHOM/BR/75/M4147/SSU:IR2SAT-LUC</strain>
    </source>
</reference>
<evidence type="ECO:0000256" key="1">
    <source>
        <dbReference type="SAM" id="MobiDB-lite"/>
    </source>
</evidence>
<keyword evidence="2" id="KW-0472">Membrane</keyword>
<gene>
    <name evidence="3" type="primary">LgM4147LRVhigh.07.00220.00140</name>
    <name evidence="3" type="ORF">BN36_0706560</name>
</gene>
<organism evidence="3">
    <name type="scientific">Leishmania guyanensis</name>
    <dbReference type="NCBI Taxonomy" id="5670"/>
    <lineage>
        <taxon>Eukaryota</taxon>
        <taxon>Discoba</taxon>
        <taxon>Euglenozoa</taxon>
        <taxon>Kinetoplastea</taxon>
        <taxon>Metakinetoplastina</taxon>
        <taxon>Trypanosomatida</taxon>
        <taxon>Trypanosomatidae</taxon>
        <taxon>Leishmaniinae</taxon>
        <taxon>Leishmania</taxon>
        <taxon>Leishmania guyanensis species complex</taxon>
    </lineage>
</organism>
<dbReference type="AlphaFoldDB" id="A0A1E1IQ23"/>
<feature type="transmembrane region" description="Helical" evidence="2">
    <location>
        <begin position="21"/>
        <end position="44"/>
    </location>
</feature>
<accession>A0A1E1IQ23</accession>
<feature type="region of interest" description="Disordered" evidence="1">
    <location>
        <begin position="51"/>
        <end position="71"/>
    </location>
</feature>
<evidence type="ECO:0000256" key="2">
    <source>
        <dbReference type="SAM" id="Phobius"/>
    </source>
</evidence>
<dbReference type="EMBL" id="CALQ01000194">
    <property type="protein sequence ID" value="CCM13142.1"/>
    <property type="molecule type" value="Genomic_DNA"/>
</dbReference>
<feature type="compositionally biased region" description="Basic residues" evidence="1">
    <location>
        <begin position="55"/>
        <end position="71"/>
    </location>
</feature>
<name>A0A1E1IQ23_LEIGU</name>
<evidence type="ECO:0000313" key="3">
    <source>
        <dbReference type="EMBL" id="CCM13142.1"/>
    </source>
</evidence>